<evidence type="ECO:0008006" key="3">
    <source>
        <dbReference type="Google" id="ProtNLM"/>
    </source>
</evidence>
<accession>A0AAT9EMF8</accession>
<dbReference type="RefSeq" id="WP_197540795.1">
    <property type="nucleotide sequence ID" value="NZ_AP013063.1"/>
</dbReference>
<protein>
    <recommendedName>
        <fullName evidence="3">YmiA family membrane protein</fullName>
    </recommendedName>
</protein>
<proteinExistence type="predicted"/>
<dbReference type="AlphaFoldDB" id="A0AAT9EMF8"/>
<sequence length="37" mass="4326">MKKFKEWVIRKPWAALFYACAIFWVAVAAVIAWAVLK</sequence>
<keyword evidence="1" id="KW-1133">Transmembrane helix</keyword>
<evidence type="ECO:0000313" key="2">
    <source>
        <dbReference type="EMBL" id="BAO33282.1"/>
    </source>
</evidence>
<keyword evidence="1" id="KW-0472">Membrane</keyword>
<keyword evidence="1" id="KW-0812">Transmembrane</keyword>
<reference evidence="2" key="1">
    <citation type="journal article" date="2014" name="Genome Biol. Evol.">
        <title>Genome evolution and plasticity of Serratia marcescens, an important multidrug-resistant nosocomial pathogen.</title>
        <authorList>
            <person name="Iguchi A."/>
            <person name="Nagaya Y."/>
            <person name="Pradel E."/>
            <person name="Ooka T."/>
            <person name="Ogura Y."/>
            <person name="Katsura K."/>
            <person name="Kurokawa K."/>
            <person name="Oshima K."/>
            <person name="Hattori M."/>
            <person name="Parkhill J."/>
            <person name="Sebaihia M."/>
            <person name="Coulthurst S.J."/>
            <person name="Gotoh N."/>
            <person name="Thomson N.R."/>
            <person name="Ewbank J.J."/>
            <person name="Hayashi T."/>
        </authorList>
    </citation>
    <scope>NUCLEOTIDE SEQUENCE</scope>
    <source>
        <strain evidence="2">SM39</strain>
    </source>
</reference>
<feature type="transmembrane region" description="Helical" evidence="1">
    <location>
        <begin position="12"/>
        <end position="36"/>
    </location>
</feature>
<dbReference type="EMBL" id="AP013063">
    <property type="protein sequence ID" value="BAO33282.1"/>
    <property type="molecule type" value="Genomic_DNA"/>
</dbReference>
<name>A0AAT9EMF8_SERMA</name>
<dbReference type="KEGG" id="smar:SM39_1236"/>
<organism evidence="2">
    <name type="scientific">Serratia marcescens SM39</name>
    <dbReference type="NCBI Taxonomy" id="1334564"/>
    <lineage>
        <taxon>Bacteria</taxon>
        <taxon>Pseudomonadati</taxon>
        <taxon>Pseudomonadota</taxon>
        <taxon>Gammaproteobacteria</taxon>
        <taxon>Enterobacterales</taxon>
        <taxon>Yersiniaceae</taxon>
        <taxon>Serratia</taxon>
    </lineage>
</organism>
<gene>
    <name evidence="2" type="ORF">SM39_1236</name>
</gene>
<evidence type="ECO:0000256" key="1">
    <source>
        <dbReference type="SAM" id="Phobius"/>
    </source>
</evidence>